<organism evidence="1 2">
    <name type="scientific">Monilinia fructicola</name>
    <name type="common">Brown rot fungus</name>
    <name type="synonym">Ciboria fructicola</name>
    <dbReference type="NCBI Taxonomy" id="38448"/>
    <lineage>
        <taxon>Eukaryota</taxon>
        <taxon>Fungi</taxon>
        <taxon>Dikarya</taxon>
        <taxon>Ascomycota</taxon>
        <taxon>Pezizomycotina</taxon>
        <taxon>Leotiomycetes</taxon>
        <taxon>Helotiales</taxon>
        <taxon>Sclerotiniaceae</taxon>
        <taxon>Monilinia</taxon>
    </lineage>
</organism>
<sequence length="166" mass="18256">MRIPPSAAQPPSTKLGVSVFLILKISSSPAPVSILSSTTIVKIVSPHKVVNPTCFPSKVQVVSISTAYQPSVSKIWLQSMARAQHWIKTTATHFVPRLPCFSRLVLPSSARCTLAWFLCATLPHFFFQRSSLRSVHNLPGVSLGFRVTGVFLFFRSGDGELRTYVV</sequence>
<protein>
    <submittedName>
        <fullName evidence="1">Uncharacterized protein</fullName>
    </submittedName>
</protein>
<evidence type="ECO:0000313" key="1">
    <source>
        <dbReference type="EMBL" id="KAA8568828.1"/>
    </source>
</evidence>
<gene>
    <name evidence="1" type="ORF">EYC84_007810</name>
</gene>
<name>A0A5M9JH09_MONFR</name>
<proteinExistence type="predicted"/>
<accession>A0A5M9JH09</accession>
<keyword evidence="2" id="KW-1185">Reference proteome</keyword>
<dbReference type="AlphaFoldDB" id="A0A5M9JH09"/>
<dbReference type="EMBL" id="VICG01000009">
    <property type="protein sequence ID" value="KAA8568828.1"/>
    <property type="molecule type" value="Genomic_DNA"/>
</dbReference>
<dbReference type="Proteomes" id="UP000322873">
    <property type="component" value="Unassembled WGS sequence"/>
</dbReference>
<reference evidence="1 2" key="1">
    <citation type="submission" date="2019-06" db="EMBL/GenBank/DDBJ databases">
        <title>Genome Sequence of the Brown Rot Fungal Pathogen Monilinia fructicola.</title>
        <authorList>
            <person name="De Miccolis Angelini R.M."/>
            <person name="Landi L."/>
            <person name="Abate D."/>
            <person name="Pollastro S."/>
            <person name="Romanazzi G."/>
            <person name="Faretra F."/>
        </authorList>
    </citation>
    <scope>NUCLEOTIDE SEQUENCE [LARGE SCALE GENOMIC DNA]</scope>
    <source>
        <strain evidence="1 2">Mfrc123</strain>
    </source>
</reference>
<evidence type="ECO:0000313" key="2">
    <source>
        <dbReference type="Proteomes" id="UP000322873"/>
    </source>
</evidence>
<comment type="caution">
    <text evidence="1">The sequence shown here is derived from an EMBL/GenBank/DDBJ whole genome shotgun (WGS) entry which is preliminary data.</text>
</comment>